<gene>
    <name evidence="18" type="primary">fabF</name>
    <name evidence="18" type="ordered locus">Awo_c19160</name>
</gene>
<dbReference type="NCBIfam" id="NF005589">
    <property type="entry name" value="PRK07314.1"/>
    <property type="match status" value="1"/>
</dbReference>
<name>H6LJD2_ACEWD</name>
<dbReference type="InterPro" id="IPR017568">
    <property type="entry name" value="3-oxoacyl-ACP_synth-2"/>
</dbReference>
<evidence type="ECO:0000256" key="3">
    <source>
        <dbReference type="ARBA" id="ARBA00012356"/>
    </source>
</evidence>
<evidence type="ECO:0000256" key="14">
    <source>
        <dbReference type="PIRNR" id="PIRNR000447"/>
    </source>
</evidence>
<keyword evidence="7" id="KW-0276">Fatty acid metabolism</keyword>
<keyword evidence="9 14" id="KW-0275">Fatty acid biosynthesis</keyword>
<dbReference type="InterPro" id="IPR018201">
    <property type="entry name" value="Ketoacyl_synth_AS"/>
</dbReference>
<dbReference type="UniPathway" id="UPA00094"/>
<dbReference type="PANTHER" id="PTHR11712:SF336">
    <property type="entry name" value="3-OXOACYL-[ACYL-CARRIER-PROTEIN] SYNTHASE, MITOCHONDRIAL"/>
    <property type="match status" value="1"/>
</dbReference>
<keyword evidence="8" id="KW-0443">Lipid metabolism</keyword>
<evidence type="ECO:0000256" key="2">
    <source>
        <dbReference type="ARBA" id="ARBA00008467"/>
    </source>
</evidence>
<keyword evidence="5 14" id="KW-0444">Lipid biosynthesis</keyword>
<evidence type="ECO:0000256" key="1">
    <source>
        <dbReference type="ARBA" id="ARBA00005194"/>
    </source>
</evidence>
<dbReference type="KEGG" id="awo:Awo_c19160"/>
<reference evidence="19" key="1">
    <citation type="submission" date="2011-07" db="EMBL/GenBank/DDBJ databases">
        <title>Complete genome sequence of Acetobacterium woodii.</title>
        <authorList>
            <person name="Poehlein A."/>
            <person name="Schmidt S."/>
            <person name="Kaster A.-K."/>
            <person name="Goenrich M."/>
            <person name="Vollmers J."/>
            <person name="Thuermer A."/>
            <person name="Gottschalk G."/>
            <person name="Thauer R.K."/>
            <person name="Daniel R."/>
            <person name="Mueller V."/>
        </authorList>
    </citation>
    <scope>NUCLEOTIDE SEQUENCE [LARGE SCALE GENOMIC DNA]</scope>
    <source>
        <strain evidence="19">ATCC 29683 / DSM 1030 / JCM 2381 / KCTC 1655 / WB1</strain>
    </source>
</reference>
<dbReference type="OrthoDB" id="9808669at2"/>
<dbReference type="PROSITE" id="PS52004">
    <property type="entry name" value="KS3_2"/>
    <property type="match status" value="1"/>
</dbReference>
<dbReference type="InterPro" id="IPR000794">
    <property type="entry name" value="Beta-ketoacyl_synthase"/>
</dbReference>
<proteinExistence type="inferred from homology"/>
<evidence type="ECO:0000256" key="10">
    <source>
        <dbReference type="ARBA" id="ARBA00023315"/>
    </source>
</evidence>
<dbReference type="RefSeq" id="WP_014356295.1">
    <property type="nucleotide sequence ID" value="NC_016894.1"/>
</dbReference>
<comment type="similarity">
    <text evidence="2 14 16">Belongs to the thiolase-like superfamily. Beta-ketoacyl-ACP synthases family.</text>
</comment>
<dbReference type="Gene3D" id="3.40.47.10">
    <property type="match status" value="1"/>
</dbReference>
<evidence type="ECO:0000313" key="18">
    <source>
        <dbReference type="EMBL" id="AFA48695.1"/>
    </source>
</evidence>
<evidence type="ECO:0000256" key="11">
    <source>
        <dbReference type="ARBA" id="ARBA00024006"/>
    </source>
</evidence>
<organism evidence="18 19">
    <name type="scientific">Acetobacterium woodii (strain ATCC 29683 / DSM 1030 / JCM 2381 / KCTC 1655 / WB1)</name>
    <dbReference type="NCBI Taxonomy" id="931626"/>
    <lineage>
        <taxon>Bacteria</taxon>
        <taxon>Bacillati</taxon>
        <taxon>Bacillota</taxon>
        <taxon>Clostridia</taxon>
        <taxon>Eubacteriales</taxon>
        <taxon>Eubacteriaceae</taxon>
        <taxon>Acetobacterium</taxon>
    </lineage>
</organism>
<dbReference type="eggNOG" id="COG0304">
    <property type="taxonomic scope" value="Bacteria"/>
</dbReference>
<dbReference type="InterPro" id="IPR020841">
    <property type="entry name" value="PKS_Beta-ketoAc_synthase_dom"/>
</dbReference>
<reference evidence="18 19" key="2">
    <citation type="journal article" date="2012" name="PLoS ONE">
        <title>An ancient pathway combining carbon dioxide fixation with the generation and utilization of a sodium ion gradient for ATP synthesis.</title>
        <authorList>
            <person name="Poehlein A."/>
            <person name="Schmidt S."/>
            <person name="Kaster A.K."/>
            <person name="Goenrich M."/>
            <person name="Vollmers J."/>
            <person name="Thurmer A."/>
            <person name="Bertsch J."/>
            <person name="Schuchmann K."/>
            <person name="Voigt B."/>
            <person name="Hecker M."/>
            <person name="Daniel R."/>
            <person name="Thauer R.K."/>
            <person name="Gottschalk G."/>
            <person name="Muller V."/>
        </authorList>
    </citation>
    <scope>NUCLEOTIDE SEQUENCE [LARGE SCALE GENOMIC DNA]</scope>
    <source>
        <strain evidence="19">ATCC 29683 / DSM 1030 / JCM 2381 / KCTC 1655 / WB1</strain>
    </source>
</reference>
<sequence>MNRRVVITGCGAVSPVGNTVESLWENLKNGKCGIDFIKKFDTADLKVKIAGEVRDFEPLDYIKKSELRKTDMFTQYGIAAAVQAMEDSGVKEHVDPTRLGVYMGSGIGGIHTFINECQKMETKGASRISPFFIPMMISNIAAGSIAIRYNAQGPCLPIVTACATGTHSIGEAYRNIKHGYADVIIAGGTEASISPLSVAGFTNLTALTTVNDPAQASIPFDQRRSGFVMGEGAGALILEDLDSALKRGAKIYGEIVGYGNTCDAYHITAPHPDAIGGTRAISLAMDEAKAGGIQFETSQIYVNAHGTSTPLNDKSETIAIKNALGDNISRTLVSSTKSMTGHMLGAAGAIEAIASILALRDGVIPPTIGYQVPDPNCDLDYVPNQKRKVQSDVALSISLGFGGHNACLAFAKYTGESAWN</sequence>
<dbReference type="PROSITE" id="PS00606">
    <property type="entry name" value="KS3_1"/>
    <property type="match status" value="1"/>
</dbReference>
<feature type="active site" description="For beta-ketoacyl synthase activity" evidence="15">
    <location>
        <position position="162"/>
    </location>
</feature>
<dbReference type="SUPFAM" id="SSF53901">
    <property type="entry name" value="Thiolase-like"/>
    <property type="match status" value="2"/>
</dbReference>
<dbReference type="PANTHER" id="PTHR11712">
    <property type="entry name" value="POLYKETIDE SYNTHASE-RELATED"/>
    <property type="match status" value="1"/>
</dbReference>
<comment type="pathway">
    <text evidence="1 14">Lipid metabolism; fatty acid biosynthesis.</text>
</comment>
<evidence type="ECO:0000256" key="5">
    <source>
        <dbReference type="ARBA" id="ARBA00022516"/>
    </source>
</evidence>
<keyword evidence="10 14" id="KW-0012">Acyltransferase</keyword>
<evidence type="ECO:0000256" key="7">
    <source>
        <dbReference type="ARBA" id="ARBA00022832"/>
    </source>
</evidence>
<comment type="catalytic activity">
    <reaction evidence="13 14">
        <text>a fatty acyl-[ACP] + malonyl-[ACP] + H(+) = a 3-oxoacyl-[ACP] + holo-[ACP] + CO2</text>
        <dbReference type="Rhea" id="RHEA:22836"/>
        <dbReference type="Rhea" id="RHEA-COMP:9623"/>
        <dbReference type="Rhea" id="RHEA-COMP:9685"/>
        <dbReference type="Rhea" id="RHEA-COMP:9916"/>
        <dbReference type="Rhea" id="RHEA-COMP:14125"/>
        <dbReference type="ChEBI" id="CHEBI:15378"/>
        <dbReference type="ChEBI" id="CHEBI:16526"/>
        <dbReference type="ChEBI" id="CHEBI:64479"/>
        <dbReference type="ChEBI" id="CHEBI:78449"/>
        <dbReference type="ChEBI" id="CHEBI:78776"/>
        <dbReference type="ChEBI" id="CHEBI:138651"/>
    </reaction>
</comment>
<accession>H6LJD2</accession>
<evidence type="ECO:0000256" key="8">
    <source>
        <dbReference type="ARBA" id="ARBA00023098"/>
    </source>
</evidence>
<dbReference type="PIRSF" id="PIRSF000447">
    <property type="entry name" value="KAS_II"/>
    <property type="match status" value="1"/>
</dbReference>
<evidence type="ECO:0000256" key="6">
    <source>
        <dbReference type="ARBA" id="ARBA00022679"/>
    </source>
</evidence>
<dbReference type="SMART" id="SM00825">
    <property type="entry name" value="PKS_KS"/>
    <property type="match status" value="1"/>
</dbReference>
<dbReference type="Proteomes" id="UP000007177">
    <property type="component" value="Chromosome"/>
</dbReference>
<evidence type="ECO:0000256" key="12">
    <source>
        <dbReference type="ARBA" id="ARBA00047318"/>
    </source>
</evidence>
<keyword evidence="6 14" id="KW-0808">Transferase</keyword>
<evidence type="ECO:0000256" key="16">
    <source>
        <dbReference type="RuleBase" id="RU003694"/>
    </source>
</evidence>
<evidence type="ECO:0000259" key="17">
    <source>
        <dbReference type="PROSITE" id="PS52004"/>
    </source>
</evidence>
<dbReference type="EC" id="2.3.1.179" evidence="3 14"/>
<dbReference type="InterPro" id="IPR014030">
    <property type="entry name" value="Ketoacyl_synth_N"/>
</dbReference>
<dbReference type="CDD" id="cd00834">
    <property type="entry name" value="KAS_I_II"/>
    <property type="match status" value="1"/>
</dbReference>
<dbReference type="NCBIfam" id="TIGR03150">
    <property type="entry name" value="fabF"/>
    <property type="match status" value="1"/>
</dbReference>
<evidence type="ECO:0000256" key="13">
    <source>
        <dbReference type="ARBA" id="ARBA00047659"/>
    </source>
</evidence>
<comment type="catalytic activity">
    <reaction evidence="12 14">
        <text>(9Z)-hexadecenoyl-[ACP] + malonyl-[ACP] + H(+) = 3-oxo-(11Z)-octadecenoyl-[ACP] + holo-[ACP] + CO2</text>
        <dbReference type="Rhea" id="RHEA:55040"/>
        <dbReference type="Rhea" id="RHEA-COMP:9623"/>
        <dbReference type="Rhea" id="RHEA-COMP:9685"/>
        <dbReference type="Rhea" id="RHEA-COMP:10800"/>
        <dbReference type="Rhea" id="RHEA-COMP:14074"/>
        <dbReference type="ChEBI" id="CHEBI:15378"/>
        <dbReference type="ChEBI" id="CHEBI:16526"/>
        <dbReference type="ChEBI" id="CHEBI:64479"/>
        <dbReference type="ChEBI" id="CHEBI:78449"/>
        <dbReference type="ChEBI" id="CHEBI:83989"/>
        <dbReference type="ChEBI" id="CHEBI:138538"/>
        <dbReference type="EC" id="2.3.1.179"/>
    </reaction>
</comment>
<dbReference type="AlphaFoldDB" id="H6LJD2"/>
<dbReference type="InterPro" id="IPR014031">
    <property type="entry name" value="Ketoacyl_synth_C"/>
</dbReference>
<dbReference type="STRING" id="931626.Awo_c19160"/>
<protein>
    <recommendedName>
        <fullName evidence="4 14">3-oxoacyl-[acyl-carrier-protein] synthase 2</fullName>
        <ecNumber evidence="3 14">2.3.1.179</ecNumber>
    </recommendedName>
</protein>
<evidence type="ECO:0000313" key="19">
    <source>
        <dbReference type="Proteomes" id="UP000007177"/>
    </source>
</evidence>
<keyword evidence="19" id="KW-1185">Reference proteome</keyword>
<dbReference type="GO" id="GO:0005829">
    <property type="term" value="C:cytosol"/>
    <property type="evidence" value="ECO:0007669"/>
    <property type="project" value="TreeGrafter"/>
</dbReference>
<feature type="domain" description="Ketosynthase family 3 (KS3)" evidence="17">
    <location>
        <begin position="2"/>
        <end position="412"/>
    </location>
</feature>
<comment type="function">
    <text evidence="11 14">Involved in the type II fatty acid elongation cycle. Catalyzes the elongation of a wide range of acyl-ACP by the addition of two carbons from malonyl-ACP to an acyl acceptor. Can efficiently catalyze the conversion of palmitoleoyl-ACP (cis-hexadec-9-enoyl-ACP) to cis-vaccenoyl-ACP (cis-octadec-11-enoyl-ACP), an essential step in the thermal regulation of fatty acid composition.</text>
</comment>
<dbReference type="GO" id="GO:0004315">
    <property type="term" value="F:3-oxoacyl-[acyl-carrier-protein] synthase activity"/>
    <property type="evidence" value="ECO:0007669"/>
    <property type="project" value="UniProtKB-UniRule"/>
</dbReference>
<evidence type="ECO:0000256" key="4">
    <source>
        <dbReference type="ARBA" id="ARBA00014657"/>
    </source>
</evidence>
<dbReference type="GO" id="GO:0006633">
    <property type="term" value="P:fatty acid biosynthetic process"/>
    <property type="evidence" value="ECO:0007669"/>
    <property type="project" value="UniProtKB-UniRule"/>
</dbReference>
<dbReference type="FunFam" id="3.40.47.10:FF:000009">
    <property type="entry name" value="3-oxoacyl-[acyl-carrier-protein] synthase 2"/>
    <property type="match status" value="1"/>
</dbReference>
<dbReference type="InterPro" id="IPR016039">
    <property type="entry name" value="Thiolase-like"/>
</dbReference>
<dbReference type="EMBL" id="CP002987">
    <property type="protein sequence ID" value="AFA48695.1"/>
    <property type="molecule type" value="Genomic_DNA"/>
</dbReference>
<dbReference type="Pfam" id="PF02801">
    <property type="entry name" value="Ketoacyl-synt_C"/>
    <property type="match status" value="1"/>
</dbReference>
<evidence type="ECO:0000256" key="9">
    <source>
        <dbReference type="ARBA" id="ARBA00023160"/>
    </source>
</evidence>
<dbReference type="Pfam" id="PF00109">
    <property type="entry name" value="ketoacyl-synt"/>
    <property type="match status" value="1"/>
</dbReference>
<dbReference type="HOGENOM" id="CLU_000022_69_2_9"/>
<evidence type="ECO:0000256" key="15">
    <source>
        <dbReference type="PIRSR" id="PIRSR000447-1"/>
    </source>
</evidence>